<proteinExistence type="predicted"/>
<dbReference type="EMBL" id="QBKG01000001">
    <property type="protein sequence ID" value="PTX08660.1"/>
    <property type="molecule type" value="Genomic_DNA"/>
</dbReference>
<name>A0A2T5XYQ3_9FLAO</name>
<dbReference type="AlphaFoldDB" id="A0A2T5XYQ3"/>
<gene>
    <name evidence="1" type="ORF">C8P65_101328</name>
</gene>
<dbReference type="Proteomes" id="UP000243985">
    <property type="component" value="Unassembled WGS sequence"/>
</dbReference>
<comment type="caution">
    <text evidence="1">The sequence shown here is derived from an EMBL/GenBank/DDBJ whole genome shotgun (WGS) entry which is preliminary data.</text>
</comment>
<evidence type="ECO:0000313" key="1">
    <source>
        <dbReference type="EMBL" id="PTX08660.1"/>
    </source>
</evidence>
<reference evidence="1 2" key="1">
    <citation type="submission" date="2018-04" db="EMBL/GenBank/DDBJ databases">
        <title>Genomic Encyclopedia of Archaeal and Bacterial Type Strains, Phase II (KMG-II): from individual species to whole genera.</title>
        <authorList>
            <person name="Goeker M."/>
        </authorList>
    </citation>
    <scope>NUCLEOTIDE SEQUENCE [LARGE SCALE GENOMIC DNA]</scope>
    <source>
        <strain evidence="1 2">DSM 22902</strain>
    </source>
</reference>
<protein>
    <submittedName>
        <fullName evidence="1">Uncharacterized protein</fullName>
    </submittedName>
</protein>
<organism evidence="1 2">
    <name type="scientific">Capnocytophaga leadbetteri</name>
    <dbReference type="NCBI Taxonomy" id="327575"/>
    <lineage>
        <taxon>Bacteria</taxon>
        <taxon>Pseudomonadati</taxon>
        <taxon>Bacteroidota</taxon>
        <taxon>Flavobacteriia</taxon>
        <taxon>Flavobacteriales</taxon>
        <taxon>Flavobacteriaceae</taxon>
        <taxon>Capnocytophaga</taxon>
    </lineage>
</organism>
<sequence>MVILLIYQMFRHKLLEYDNLEMKHKFIISISRMLKSFPMKDQKDDLIVIFSNLLQFACDKKLLKIHPFNKKGKLIINTTIYEDDLTPFGEIIFNDLMYDWLYYADNKSGKIDRKSNIKMLDKYYNKLISEYQEELGKVALWQNLYEEMLKEPLLLPSHKNNSVMYQMCC</sequence>
<evidence type="ECO:0000313" key="2">
    <source>
        <dbReference type="Proteomes" id="UP000243985"/>
    </source>
</evidence>
<accession>A0A2T5XYQ3</accession>